<feature type="transmembrane region" description="Helical" evidence="1">
    <location>
        <begin position="21"/>
        <end position="37"/>
    </location>
</feature>
<evidence type="ECO:0000313" key="2">
    <source>
        <dbReference type="EMBL" id="VAW04218.1"/>
    </source>
</evidence>
<keyword evidence="1" id="KW-1133">Transmembrane helix</keyword>
<evidence type="ECO:0008006" key="3">
    <source>
        <dbReference type="Google" id="ProtNLM"/>
    </source>
</evidence>
<sequence length="38" mass="3970">MNKSILKKLHLNETGSTAIEYGLIVALVVLASLGALTS</sequence>
<proteinExistence type="predicted"/>
<organism evidence="2">
    <name type="scientific">hydrothermal vent metagenome</name>
    <dbReference type="NCBI Taxonomy" id="652676"/>
    <lineage>
        <taxon>unclassified sequences</taxon>
        <taxon>metagenomes</taxon>
        <taxon>ecological metagenomes</taxon>
    </lineage>
</organism>
<reference evidence="2" key="1">
    <citation type="submission" date="2018-06" db="EMBL/GenBank/DDBJ databases">
        <authorList>
            <person name="Zhirakovskaya E."/>
        </authorList>
    </citation>
    <scope>NUCLEOTIDE SEQUENCE</scope>
</reference>
<accession>A0A3B0SFZ9</accession>
<keyword evidence="1" id="KW-0472">Membrane</keyword>
<evidence type="ECO:0000256" key="1">
    <source>
        <dbReference type="SAM" id="Phobius"/>
    </source>
</evidence>
<dbReference type="AlphaFoldDB" id="A0A3B0SFZ9"/>
<keyword evidence="1" id="KW-0812">Transmembrane</keyword>
<name>A0A3B0SFZ9_9ZZZZ</name>
<dbReference type="EMBL" id="UOEJ01000186">
    <property type="protein sequence ID" value="VAW04218.1"/>
    <property type="molecule type" value="Genomic_DNA"/>
</dbReference>
<gene>
    <name evidence="2" type="ORF">MNBD_ALPHA01-1354</name>
</gene>
<protein>
    <recommendedName>
        <fullName evidence="3">Flp pilus assembly protein, pilin Flp</fullName>
    </recommendedName>
</protein>
<feature type="non-terminal residue" evidence="2">
    <location>
        <position position="38"/>
    </location>
</feature>